<keyword evidence="2" id="KW-0597">Phosphoprotein</keyword>
<gene>
    <name evidence="6" type="ORF">G5C65_35920</name>
</gene>
<dbReference type="PROSITE" id="PS50075">
    <property type="entry name" value="CARRIER"/>
    <property type="match status" value="1"/>
</dbReference>
<dbReference type="PANTHER" id="PTHR43775">
    <property type="entry name" value="FATTY ACID SYNTHASE"/>
    <property type="match status" value="1"/>
</dbReference>
<evidence type="ECO:0000313" key="7">
    <source>
        <dbReference type="Proteomes" id="UP000477722"/>
    </source>
</evidence>
<dbReference type="InterPro" id="IPR014030">
    <property type="entry name" value="Ketoacyl_synth_N"/>
</dbReference>
<dbReference type="InterPro" id="IPR009081">
    <property type="entry name" value="PP-bd_ACP"/>
</dbReference>
<dbReference type="PANTHER" id="PTHR43775:SF51">
    <property type="entry name" value="INACTIVE PHENOLPHTHIOCEROL SYNTHESIS POLYKETIDE SYNTHASE TYPE I PKS1-RELATED"/>
    <property type="match status" value="1"/>
</dbReference>
<evidence type="ECO:0000313" key="6">
    <source>
        <dbReference type="EMBL" id="NGO73621.1"/>
    </source>
</evidence>
<dbReference type="RefSeq" id="WP_165303245.1">
    <property type="nucleotide sequence ID" value="NZ_JAAKZZ010000815.1"/>
</dbReference>
<evidence type="ECO:0000256" key="1">
    <source>
        <dbReference type="ARBA" id="ARBA00022450"/>
    </source>
</evidence>
<name>A0A6G4XAD4_9ACTN</name>
<dbReference type="Gene3D" id="3.40.50.720">
    <property type="entry name" value="NAD(P)-binding Rossmann-like Domain"/>
    <property type="match status" value="1"/>
</dbReference>
<keyword evidence="1" id="KW-0596">Phosphopantetheine</keyword>
<evidence type="ECO:0000256" key="2">
    <source>
        <dbReference type="ARBA" id="ARBA00022553"/>
    </source>
</evidence>
<dbReference type="Gene3D" id="1.10.1200.10">
    <property type="entry name" value="ACP-like"/>
    <property type="match status" value="1"/>
</dbReference>
<dbReference type="SMART" id="SM00823">
    <property type="entry name" value="PKS_PP"/>
    <property type="match status" value="1"/>
</dbReference>
<dbReference type="GO" id="GO:0006633">
    <property type="term" value="P:fatty acid biosynthetic process"/>
    <property type="evidence" value="ECO:0007669"/>
    <property type="project" value="TreeGrafter"/>
</dbReference>
<dbReference type="EMBL" id="JAAKZZ010000815">
    <property type="protein sequence ID" value="NGO73621.1"/>
    <property type="molecule type" value="Genomic_DNA"/>
</dbReference>
<keyword evidence="4" id="KW-0511">Multifunctional enzyme</keyword>
<dbReference type="CDD" id="cd08952">
    <property type="entry name" value="KR_1_SDR_x"/>
    <property type="match status" value="1"/>
</dbReference>
<dbReference type="InterPro" id="IPR057326">
    <property type="entry name" value="KR_dom"/>
</dbReference>
<dbReference type="AlphaFoldDB" id="A0A6G4XAD4"/>
<keyword evidence="7" id="KW-1185">Reference proteome</keyword>
<dbReference type="SMART" id="SM00822">
    <property type="entry name" value="PKS_KR"/>
    <property type="match status" value="1"/>
</dbReference>
<accession>A0A6G4XAD4</accession>
<proteinExistence type="predicted"/>
<dbReference type="Pfam" id="PF00550">
    <property type="entry name" value="PP-binding"/>
    <property type="match status" value="1"/>
</dbReference>
<sequence>MRRLLSAFGEAWRAGADVDWSTVLTGRQVPLPTYAFQHQRYWVDAPSQPVQGAVGAADPVESEFWDAVEREDLEELAGTLQLSEAPQLLGSVVPALASWRRERRQRSVVDTWRYQVVWRPLESASSGLLSGTWLVVGQSDGDVVAALTGAGAEVVGLPADGALDRAGLAERVAAVSDVRGVVLVAGTDRGLGRGSSVPDELTAVVVSLQALGDAGVDAPLWVVTRGAVSVGQSDRVADPMQAAVWGLGRVAALEVPQRWGGLLDLPAELDARSGARFAGVLAGGGEDQVAVRGAGVYGRRLTRAVAVAPVDEGWRPSGTVLVTGGTGALGAHVARWLAGRGAPHLVLTSRSGVAPDGLVEELTELGARVTVAACDVTDREALAAVIAGVPEQRPLTGIVHAAGVTDTQWLEQADRDAMTAVLAAKVDGAVYLDELTAHLPLELFVVFSSGAAVWGGAGQGAYAAGNAFLDAWVQHRHDRGLPGTSVAWGPWDGDGMAVQGDTQHMLSRRGLSPMEPELAMRTLATAIDSGESGLVVADVEWSTFAPAFTSARPSPLLADLPEVSSVLEPGSDDGDTAELPWLLADVPATERRHVLLDAVRTHAAAVLGHSGAEEVEPGRAFRDLGFDSLMAVELRNRLQAATGLRLAPTLVFDYPTASVLVDFLLAELSGEEFGAPAEAASEVIGVDEPVAIVGVSCRFPGGVGSPDDLWRVVRDGVDGVGGFPGDRG</sequence>
<comment type="caution">
    <text evidence="6">The sequence shown here is derived from an EMBL/GenBank/DDBJ whole genome shotgun (WGS) entry which is preliminary data.</text>
</comment>
<dbReference type="GO" id="GO:0031177">
    <property type="term" value="F:phosphopantetheine binding"/>
    <property type="evidence" value="ECO:0007669"/>
    <property type="project" value="InterPro"/>
</dbReference>
<dbReference type="Gene3D" id="6.10.140.1830">
    <property type="match status" value="1"/>
</dbReference>
<dbReference type="GO" id="GO:0004312">
    <property type="term" value="F:fatty acid synthase activity"/>
    <property type="evidence" value="ECO:0007669"/>
    <property type="project" value="TreeGrafter"/>
</dbReference>
<feature type="non-terminal residue" evidence="6">
    <location>
        <position position="728"/>
    </location>
</feature>
<dbReference type="InterPro" id="IPR041618">
    <property type="entry name" value="PKS_DE"/>
</dbReference>
<evidence type="ECO:0000259" key="5">
    <source>
        <dbReference type="PROSITE" id="PS50075"/>
    </source>
</evidence>
<dbReference type="InterPro" id="IPR016039">
    <property type="entry name" value="Thiolase-like"/>
</dbReference>
<dbReference type="Gene3D" id="3.30.70.3290">
    <property type="match status" value="1"/>
</dbReference>
<dbReference type="GO" id="GO:0017000">
    <property type="term" value="P:antibiotic biosynthetic process"/>
    <property type="evidence" value="ECO:0007669"/>
    <property type="project" value="UniProtKB-ARBA"/>
</dbReference>
<dbReference type="Pfam" id="PF08659">
    <property type="entry name" value="KR"/>
    <property type="match status" value="1"/>
</dbReference>
<dbReference type="InterPro" id="IPR036736">
    <property type="entry name" value="ACP-like_sf"/>
</dbReference>
<reference evidence="6 7" key="1">
    <citation type="submission" date="2020-02" db="EMBL/GenBank/DDBJ databases">
        <title>Whole-genome analyses of novel actinobacteria.</title>
        <authorList>
            <person name="Sahin N."/>
            <person name="Tatar D."/>
        </authorList>
    </citation>
    <scope>NUCLEOTIDE SEQUENCE [LARGE SCALE GENOMIC DNA]</scope>
    <source>
        <strain evidence="6 7">SB3404</strain>
    </source>
</reference>
<dbReference type="SUPFAM" id="SSF51735">
    <property type="entry name" value="NAD(P)-binding Rossmann-fold domains"/>
    <property type="match status" value="2"/>
</dbReference>
<dbReference type="SUPFAM" id="SSF47336">
    <property type="entry name" value="ACP-like"/>
    <property type="match status" value="1"/>
</dbReference>
<dbReference type="InterPro" id="IPR020806">
    <property type="entry name" value="PKS_PP-bd"/>
</dbReference>
<dbReference type="InterPro" id="IPR013968">
    <property type="entry name" value="PKS_KR"/>
</dbReference>
<protein>
    <submittedName>
        <fullName evidence="6">SDR family NAD(P)-dependent oxidoreductase</fullName>
    </submittedName>
</protein>
<dbReference type="Proteomes" id="UP000477722">
    <property type="component" value="Unassembled WGS sequence"/>
</dbReference>
<dbReference type="Pfam" id="PF18369">
    <property type="entry name" value="PKS_DE"/>
    <property type="match status" value="1"/>
</dbReference>
<dbReference type="InterPro" id="IPR036291">
    <property type="entry name" value="NAD(P)-bd_dom_sf"/>
</dbReference>
<organism evidence="6 7">
    <name type="scientific">Streptomyces boncukensis</name>
    <dbReference type="NCBI Taxonomy" id="2711219"/>
    <lineage>
        <taxon>Bacteria</taxon>
        <taxon>Bacillati</taxon>
        <taxon>Actinomycetota</taxon>
        <taxon>Actinomycetes</taxon>
        <taxon>Kitasatosporales</taxon>
        <taxon>Streptomycetaceae</taxon>
        <taxon>Streptomyces</taxon>
    </lineage>
</organism>
<dbReference type="PROSITE" id="PS00012">
    <property type="entry name" value="PHOSPHOPANTETHEINE"/>
    <property type="match status" value="1"/>
</dbReference>
<dbReference type="InterPro" id="IPR050091">
    <property type="entry name" value="PKS_NRPS_Biosynth_Enz"/>
</dbReference>
<dbReference type="Pfam" id="PF00109">
    <property type="entry name" value="ketoacyl-synt"/>
    <property type="match status" value="1"/>
</dbReference>
<feature type="domain" description="Carrier" evidence="5">
    <location>
        <begin position="593"/>
        <end position="668"/>
    </location>
</feature>
<dbReference type="SMART" id="SM01294">
    <property type="entry name" value="PKS_PP_betabranch"/>
    <property type="match status" value="1"/>
</dbReference>
<dbReference type="FunFam" id="1.10.1200.10:FF:000007">
    <property type="entry name" value="Probable polyketide synthase pks17"/>
    <property type="match status" value="1"/>
</dbReference>
<evidence type="ECO:0000256" key="4">
    <source>
        <dbReference type="ARBA" id="ARBA00023268"/>
    </source>
</evidence>
<keyword evidence="3" id="KW-0808">Transferase</keyword>
<evidence type="ECO:0000256" key="3">
    <source>
        <dbReference type="ARBA" id="ARBA00022679"/>
    </source>
</evidence>
<dbReference type="InterPro" id="IPR006162">
    <property type="entry name" value="Ppantetheine_attach_site"/>
</dbReference>
<dbReference type="Gene3D" id="3.40.47.10">
    <property type="match status" value="1"/>
</dbReference>